<evidence type="ECO:0000313" key="1">
    <source>
        <dbReference type="EMBL" id="REG02179.1"/>
    </source>
</evidence>
<keyword evidence="2" id="KW-1185">Reference proteome</keyword>
<reference evidence="1 2" key="1">
    <citation type="submission" date="2018-08" db="EMBL/GenBank/DDBJ databases">
        <title>Sequencing the genomes of 1000 actinobacteria strains.</title>
        <authorList>
            <person name="Klenk H.-P."/>
        </authorList>
    </citation>
    <scope>NUCLEOTIDE SEQUENCE [LARGE SCALE GENOMIC DNA]</scope>
    <source>
        <strain evidence="1 2">DSM 44099</strain>
    </source>
</reference>
<name>A0A3D9ZYD1_9ACTN</name>
<dbReference type="Proteomes" id="UP000256913">
    <property type="component" value="Unassembled WGS sequence"/>
</dbReference>
<dbReference type="AlphaFoldDB" id="A0A3D9ZYD1"/>
<dbReference type="EMBL" id="QUMQ01000001">
    <property type="protein sequence ID" value="REG02179.1"/>
    <property type="molecule type" value="Genomic_DNA"/>
</dbReference>
<accession>A0A3D9ZYD1</accession>
<gene>
    <name evidence="1" type="ORF">DFJ67_8271</name>
</gene>
<protein>
    <submittedName>
        <fullName evidence="1">Uncharacterized protein</fullName>
    </submittedName>
</protein>
<proteinExistence type="predicted"/>
<sequence>MDCVPRTVIVIAAGEWVRSGEGVVCWSVKALSPSP</sequence>
<comment type="caution">
    <text evidence="1">The sequence shown here is derived from an EMBL/GenBank/DDBJ whole genome shotgun (WGS) entry which is preliminary data.</text>
</comment>
<evidence type="ECO:0000313" key="2">
    <source>
        <dbReference type="Proteomes" id="UP000256913"/>
    </source>
</evidence>
<organism evidence="1 2">
    <name type="scientific">Asanoa ferruginea</name>
    <dbReference type="NCBI Taxonomy" id="53367"/>
    <lineage>
        <taxon>Bacteria</taxon>
        <taxon>Bacillati</taxon>
        <taxon>Actinomycetota</taxon>
        <taxon>Actinomycetes</taxon>
        <taxon>Micromonosporales</taxon>
        <taxon>Micromonosporaceae</taxon>
        <taxon>Asanoa</taxon>
    </lineage>
</organism>